<dbReference type="InterPro" id="IPR013424">
    <property type="entry name" value="Ice-binding_C"/>
</dbReference>
<feature type="domain" description="Ice-binding protein C-terminal" evidence="2">
    <location>
        <begin position="143"/>
        <end position="167"/>
    </location>
</feature>
<dbReference type="RefSeq" id="WP_187538871.1">
    <property type="nucleotide sequence ID" value="NZ_BAABJT010000001.1"/>
</dbReference>
<dbReference type="NCBIfam" id="NF035944">
    <property type="entry name" value="PEPxxWA-CTERM"/>
    <property type="match status" value="1"/>
</dbReference>
<reference evidence="3 4" key="1">
    <citation type="submission" date="2020-08" db="EMBL/GenBank/DDBJ databases">
        <title>Genome sequence of Sphingomonas lutea KCTC 23642T.</title>
        <authorList>
            <person name="Hyun D.-W."/>
            <person name="Bae J.-W."/>
        </authorList>
    </citation>
    <scope>NUCLEOTIDE SEQUENCE [LARGE SCALE GENOMIC DNA]</scope>
    <source>
        <strain evidence="3 4">KCTC 23642</strain>
    </source>
</reference>
<gene>
    <name evidence="3" type="ORF">H9L13_02890</name>
</gene>
<evidence type="ECO:0000313" key="3">
    <source>
        <dbReference type="EMBL" id="QNN67885.1"/>
    </source>
</evidence>
<dbReference type="Proteomes" id="UP000515971">
    <property type="component" value="Chromosome"/>
</dbReference>
<organism evidence="3 4">
    <name type="scientific">Sphingomonas lutea</name>
    <dbReference type="NCBI Taxonomy" id="1045317"/>
    <lineage>
        <taxon>Bacteria</taxon>
        <taxon>Pseudomonadati</taxon>
        <taxon>Pseudomonadota</taxon>
        <taxon>Alphaproteobacteria</taxon>
        <taxon>Sphingomonadales</taxon>
        <taxon>Sphingomonadaceae</taxon>
        <taxon>Sphingomonas</taxon>
    </lineage>
</organism>
<name>A0A7G9SJ60_9SPHN</name>
<sequence>MYRSLFIAVAMCSAVAASPAAAATYLFNLSGSQSASFQLQSSPSPVGSFSGDDDVFWLDNVAGSYASGATLKDIYFYTSTIGGGLGFKNYNNSTYTLITDGPQLFTGLNTSPTFKLGTFLLTQFNGPGQYTLTISNLDAVPGVPEPSTWAMMLLGFGAVGYRMRRRRLLGTRVTV</sequence>
<evidence type="ECO:0000259" key="2">
    <source>
        <dbReference type="Pfam" id="PF07589"/>
    </source>
</evidence>
<protein>
    <submittedName>
        <fullName evidence="3">PEP-CTERM sorting domain-containing protein</fullName>
    </submittedName>
</protein>
<keyword evidence="4" id="KW-1185">Reference proteome</keyword>
<dbReference type="KEGG" id="slut:H9L13_02890"/>
<evidence type="ECO:0000256" key="1">
    <source>
        <dbReference type="SAM" id="SignalP"/>
    </source>
</evidence>
<dbReference type="NCBIfam" id="TIGR02595">
    <property type="entry name" value="PEP_CTERM"/>
    <property type="match status" value="1"/>
</dbReference>
<dbReference type="AlphaFoldDB" id="A0A7G9SJ60"/>
<evidence type="ECO:0000313" key="4">
    <source>
        <dbReference type="Proteomes" id="UP000515971"/>
    </source>
</evidence>
<feature type="signal peptide" evidence="1">
    <location>
        <begin position="1"/>
        <end position="22"/>
    </location>
</feature>
<keyword evidence="1" id="KW-0732">Signal</keyword>
<proteinExistence type="predicted"/>
<feature type="chain" id="PRO_5028829617" evidence="1">
    <location>
        <begin position="23"/>
        <end position="175"/>
    </location>
</feature>
<accession>A0A7G9SJ60</accession>
<dbReference type="EMBL" id="CP060718">
    <property type="protein sequence ID" value="QNN67885.1"/>
    <property type="molecule type" value="Genomic_DNA"/>
</dbReference>
<dbReference type="Pfam" id="PF07589">
    <property type="entry name" value="PEP-CTERM"/>
    <property type="match status" value="1"/>
</dbReference>